<accession>A0A1E4R715</accession>
<protein>
    <submittedName>
        <fullName evidence="1">Uncharacterized protein</fullName>
    </submittedName>
</protein>
<evidence type="ECO:0000313" key="1">
    <source>
        <dbReference type="EMBL" id="ODV56251.1"/>
    </source>
</evidence>
<sequence length="59" mass="6913">MLQDEFGTVSETLFPQVFHLVQGLLLEDELLYIERTLEKRFGRPQVKIKHAQTTKRIGN</sequence>
<dbReference type="EMBL" id="MECQ01000001">
    <property type="protein sequence ID" value="ODV56251.1"/>
    <property type="molecule type" value="Genomic_DNA"/>
</dbReference>
<dbReference type="Proteomes" id="UP000094784">
    <property type="component" value="Unassembled WGS sequence"/>
</dbReference>
<dbReference type="AlphaFoldDB" id="A0A1E4R715"/>
<evidence type="ECO:0000313" key="2">
    <source>
        <dbReference type="Proteomes" id="UP000094784"/>
    </source>
</evidence>
<reference evidence="1 2" key="1">
    <citation type="submission" date="2016-09" db="EMBL/GenBank/DDBJ databases">
        <title>Draft genome sequence of the soil isolate, Lysinibacillus fusiformis M5, a potential hypoxanthine producer.</title>
        <authorList>
            <person name="Gallegos-Monterrosa R."/>
            <person name="Maroti G."/>
            <person name="Balint B."/>
            <person name="Kovacs A.T."/>
        </authorList>
    </citation>
    <scope>NUCLEOTIDE SEQUENCE [LARGE SCALE GENOMIC DNA]</scope>
    <source>
        <strain evidence="1 2">M5</strain>
    </source>
</reference>
<organism evidence="1 2">
    <name type="scientific">Lysinibacillus fusiformis</name>
    <dbReference type="NCBI Taxonomy" id="28031"/>
    <lineage>
        <taxon>Bacteria</taxon>
        <taxon>Bacillati</taxon>
        <taxon>Bacillota</taxon>
        <taxon>Bacilli</taxon>
        <taxon>Bacillales</taxon>
        <taxon>Bacillaceae</taxon>
        <taxon>Lysinibacillus</taxon>
    </lineage>
</organism>
<comment type="caution">
    <text evidence="1">The sequence shown here is derived from an EMBL/GenBank/DDBJ whole genome shotgun (WGS) entry which is preliminary data.</text>
</comment>
<name>A0A1E4R715_9BACI</name>
<proteinExistence type="predicted"/>
<dbReference type="RefSeq" id="WP_069481253.1">
    <property type="nucleotide sequence ID" value="NZ_KV766182.1"/>
</dbReference>
<gene>
    <name evidence="1" type="ORF">BG258_10235</name>
</gene>